<evidence type="ECO:0000313" key="2">
    <source>
        <dbReference type="Proteomes" id="UP001165960"/>
    </source>
</evidence>
<reference evidence="1" key="1">
    <citation type="submission" date="2022-04" db="EMBL/GenBank/DDBJ databases">
        <title>Genome of the entomopathogenic fungus Entomophthora muscae.</title>
        <authorList>
            <person name="Elya C."/>
            <person name="Lovett B.R."/>
            <person name="Lee E."/>
            <person name="Macias A.M."/>
            <person name="Hajek A.E."/>
            <person name="De Bivort B.L."/>
            <person name="Kasson M.T."/>
            <person name="De Fine Licht H.H."/>
            <person name="Stajich J.E."/>
        </authorList>
    </citation>
    <scope>NUCLEOTIDE SEQUENCE</scope>
    <source>
        <strain evidence="1">Berkeley</strain>
    </source>
</reference>
<keyword evidence="2" id="KW-1185">Reference proteome</keyword>
<dbReference type="EMBL" id="QTSX02006742">
    <property type="protein sequence ID" value="KAJ9052216.1"/>
    <property type="molecule type" value="Genomic_DNA"/>
</dbReference>
<organism evidence="1 2">
    <name type="scientific">Entomophthora muscae</name>
    <dbReference type="NCBI Taxonomy" id="34485"/>
    <lineage>
        <taxon>Eukaryota</taxon>
        <taxon>Fungi</taxon>
        <taxon>Fungi incertae sedis</taxon>
        <taxon>Zoopagomycota</taxon>
        <taxon>Entomophthoromycotina</taxon>
        <taxon>Entomophthoromycetes</taxon>
        <taxon>Entomophthorales</taxon>
        <taxon>Entomophthoraceae</taxon>
        <taxon>Entomophthora</taxon>
    </lineage>
</organism>
<dbReference type="Proteomes" id="UP001165960">
    <property type="component" value="Unassembled WGS sequence"/>
</dbReference>
<comment type="caution">
    <text evidence="1">The sequence shown here is derived from an EMBL/GenBank/DDBJ whole genome shotgun (WGS) entry which is preliminary data.</text>
</comment>
<gene>
    <name evidence="1" type="ORF">DSO57_1036480</name>
</gene>
<accession>A0ACC2RQ52</accession>
<name>A0ACC2RQ52_9FUNG</name>
<protein>
    <submittedName>
        <fullName evidence="1">Uncharacterized protein</fullName>
    </submittedName>
</protein>
<evidence type="ECO:0000313" key="1">
    <source>
        <dbReference type="EMBL" id="KAJ9052216.1"/>
    </source>
</evidence>
<sequence length="56" mass="6076">MVVPEPVSVFVFASAPSPMHKNPVTYAREDHKEAPSPDTPGVTNPHHSPVPPHIEL</sequence>
<proteinExistence type="predicted"/>